<feature type="compositionally biased region" description="Low complexity" evidence="1">
    <location>
        <begin position="164"/>
        <end position="180"/>
    </location>
</feature>
<name>A0A8H6Z0Z7_9AGAR</name>
<proteinExistence type="predicted"/>
<sequence>MHFCAIFLALTASVARAAPVRLDKRIQPSLALTHVRSSNNETDSASSAVEFSLVVPATSTSATSAPTPSTSDFHLQNGIDAQKLNAQFKSLTATSSCTEGEEACVGTSFAQCVSGSFVLSACTSGTVCAALPLVNKPGTSIACDTTSDVAARIAATGATGGIDGSASSDSTSDSGTATETGDVESEPSAEATTASTAASPTASDFHAQNGLDAQALNAQFKTLTSNSTCTDGEEACVGTSFAQCVSGSFVLTPCSAGLVCAALPLVNKPGTSVACDTLDDVQARISATGVTGGISG</sequence>
<protein>
    <recommendedName>
        <fullName evidence="5">Carbohydrate-binding module family 19 domain-containing protein</fullName>
    </recommendedName>
</protein>
<dbReference type="Proteomes" id="UP000623467">
    <property type="component" value="Unassembled WGS sequence"/>
</dbReference>
<feature type="compositionally biased region" description="Low complexity" evidence="1">
    <location>
        <begin position="188"/>
        <end position="203"/>
    </location>
</feature>
<accession>A0A8H6Z0Z7</accession>
<dbReference type="OrthoDB" id="2362516at2759"/>
<evidence type="ECO:0000313" key="4">
    <source>
        <dbReference type="Proteomes" id="UP000623467"/>
    </source>
</evidence>
<dbReference type="EMBL" id="JACAZH010000004">
    <property type="protein sequence ID" value="KAF7370650.1"/>
    <property type="molecule type" value="Genomic_DNA"/>
</dbReference>
<evidence type="ECO:0008006" key="5">
    <source>
        <dbReference type="Google" id="ProtNLM"/>
    </source>
</evidence>
<keyword evidence="4" id="KW-1185">Reference proteome</keyword>
<evidence type="ECO:0000256" key="1">
    <source>
        <dbReference type="SAM" id="MobiDB-lite"/>
    </source>
</evidence>
<feature type="chain" id="PRO_5034537508" description="Carbohydrate-binding module family 19 domain-containing protein" evidence="2">
    <location>
        <begin position="18"/>
        <end position="296"/>
    </location>
</feature>
<gene>
    <name evidence="3" type="ORF">MSAN_00698000</name>
</gene>
<evidence type="ECO:0000313" key="3">
    <source>
        <dbReference type="EMBL" id="KAF7370650.1"/>
    </source>
</evidence>
<reference evidence="3" key="1">
    <citation type="submission" date="2020-05" db="EMBL/GenBank/DDBJ databases">
        <title>Mycena genomes resolve the evolution of fungal bioluminescence.</title>
        <authorList>
            <person name="Tsai I.J."/>
        </authorList>
    </citation>
    <scope>NUCLEOTIDE SEQUENCE</scope>
    <source>
        <strain evidence="3">160909Yilan</strain>
    </source>
</reference>
<dbReference type="AlphaFoldDB" id="A0A8H6Z0Z7"/>
<feature type="signal peptide" evidence="2">
    <location>
        <begin position="1"/>
        <end position="17"/>
    </location>
</feature>
<feature type="region of interest" description="Disordered" evidence="1">
    <location>
        <begin position="161"/>
        <end position="203"/>
    </location>
</feature>
<comment type="caution">
    <text evidence="3">The sequence shown here is derived from an EMBL/GenBank/DDBJ whole genome shotgun (WGS) entry which is preliminary data.</text>
</comment>
<keyword evidence="2" id="KW-0732">Signal</keyword>
<evidence type="ECO:0000256" key="2">
    <source>
        <dbReference type="SAM" id="SignalP"/>
    </source>
</evidence>
<organism evidence="3 4">
    <name type="scientific">Mycena sanguinolenta</name>
    <dbReference type="NCBI Taxonomy" id="230812"/>
    <lineage>
        <taxon>Eukaryota</taxon>
        <taxon>Fungi</taxon>
        <taxon>Dikarya</taxon>
        <taxon>Basidiomycota</taxon>
        <taxon>Agaricomycotina</taxon>
        <taxon>Agaricomycetes</taxon>
        <taxon>Agaricomycetidae</taxon>
        <taxon>Agaricales</taxon>
        <taxon>Marasmiineae</taxon>
        <taxon>Mycenaceae</taxon>
        <taxon>Mycena</taxon>
    </lineage>
</organism>